<feature type="signal peptide" evidence="1">
    <location>
        <begin position="1"/>
        <end position="20"/>
    </location>
</feature>
<dbReference type="RefSeq" id="WP_182091174.1">
    <property type="nucleotide sequence ID" value="NZ_CP059540.1"/>
</dbReference>
<keyword evidence="3" id="KW-1185">Reference proteome</keyword>
<gene>
    <name evidence="2" type="ORF">H1Q58_08405</name>
</gene>
<dbReference type="PROSITE" id="PS51257">
    <property type="entry name" value="PROKAR_LIPOPROTEIN"/>
    <property type="match status" value="1"/>
</dbReference>
<evidence type="ECO:0000313" key="3">
    <source>
        <dbReference type="Proteomes" id="UP000514716"/>
    </source>
</evidence>
<sequence length="414" mass="45990">MKTYPLAALGTLGIILSACSSEDAGNATNADSLLAADWDAIQDTAQGQVVNMYMWGGSDNINNYLDEWVAPRIKQDYGIELNRVPMNDAQDIINQLLDEKIAGKTEGSMDIIWINGENFKAAKDNDLLWGDFTGQLPNFNDYVDADAPEVSEDFGEPVEGLEAPWGKAQFVLVHDENQYEDPPKSMSELADWVKQNPGQFTYPAPPDFTGSAFIRQVLYETTGGHEQYQQPAADIGNLEERLEPMWQYLNSIEPYLWREGETYPESLAKQDQLYASGEIAMTMSYDPALAASEVLKGRFPESTRTYVLEEGTLANTHFLSIPFNASDKAGALVAINELLSPAAQTAKLSPENWGDLTALDLEKLSPEQQQAMNEVDLGEATLSIEELEQNRLPELSSDYIDIIEEGWTEYVAKE</sequence>
<protein>
    <submittedName>
        <fullName evidence="2">ABC transporter substrate-binding protein</fullName>
    </submittedName>
</protein>
<evidence type="ECO:0000256" key="1">
    <source>
        <dbReference type="SAM" id="SignalP"/>
    </source>
</evidence>
<dbReference type="InterPro" id="IPR006059">
    <property type="entry name" value="SBP"/>
</dbReference>
<keyword evidence="1" id="KW-0732">Signal</keyword>
<dbReference type="KEGG" id="pdec:H1Q58_08405"/>
<dbReference type="Proteomes" id="UP000514716">
    <property type="component" value="Chromosome"/>
</dbReference>
<dbReference type="SUPFAM" id="SSF53850">
    <property type="entry name" value="Periplasmic binding protein-like II"/>
    <property type="match status" value="1"/>
</dbReference>
<evidence type="ECO:0000313" key="2">
    <source>
        <dbReference type="EMBL" id="QMT16010.1"/>
    </source>
</evidence>
<dbReference type="Pfam" id="PF13416">
    <property type="entry name" value="SBP_bac_8"/>
    <property type="match status" value="1"/>
</dbReference>
<dbReference type="InterPro" id="IPR027020">
    <property type="entry name" value="YnjB"/>
</dbReference>
<name>A0A7D7MDY5_PLAMR</name>
<reference evidence="2 3" key="1">
    <citation type="submission" date="2020-07" db="EMBL/GenBank/DDBJ databases">
        <title>Screening of a cold-adapted Planococcus bacterium producing protease in traditional shrimp paste and protease identification by genome sequencing.</title>
        <authorList>
            <person name="Gao R."/>
            <person name="Leng W."/>
            <person name="Chu Q."/>
            <person name="Wu X."/>
            <person name="Liu H."/>
            <person name="Li X."/>
        </authorList>
    </citation>
    <scope>NUCLEOTIDE SEQUENCE [LARGE SCALE GENOMIC DNA]</scope>
    <source>
        <strain evidence="2 3">XJ11</strain>
    </source>
</reference>
<proteinExistence type="predicted"/>
<accession>A0A7D7MDY5</accession>
<dbReference type="Gene3D" id="3.40.190.10">
    <property type="entry name" value="Periplasmic binding protein-like II"/>
    <property type="match status" value="2"/>
</dbReference>
<feature type="chain" id="PRO_5038961637" evidence="1">
    <location>
        <begin position="21"/>
        <end position="414"/>
    </location>
</feature>
<dbReference type="AlphaFoldDB" id="A0A7D7MDY5"/>
<dbReference type="NCBIfam" id="NF008633">
    <property type="entry name" value="PRK11622.1"/>
    <property type="match status" value="1"/>
</dbReference>
<dbReference type="PANTHER" id="PTHR42779:SF1">
    <property type="entry name" value="PROTEIN YNJB"/>
    <property type="match status" value="1"/>
</dbReference>
<dbReference type="EMBL" id="CP059540">
    <property type="protein sequence ID" value="QMT16010.1"/>
    <property type="molecule type" value="Genomic_DNA"/>
</dbReference>
<dbReference type="PIRSF" id="PIRSF029172">
    <property type="entry name" value="UCP029172_ABC_sbc_YnjB"/>
    <property type="match status" value="1"/>
</dbReference>
<organism evidence="2 3">
    <name type="scientific">Planococcus maritimus</name>
    <dbReference type="NCBI Taxonomy" id="192421"/>
    <lineage>
        <taxon>Bacteria</taxon>
        <taxon>Bacillati</taxon>
        <taxon>Bacillota</taxon>
        <taxon>Bacilli</taxon>
        <taxon>Bacillales</taxon>
        <taxon>Caryophanaceae</taxon>
        <taxon>Planococcus</taxon>
    </lineage>
</organism>
<dbReference type="PANTHER" id="PTHR42779">
    <property type="entry name" value="PROTEIN YNJB"/>
    <property type="match status" value="1"/>
</dbReference>